<evidence type="ECO:0000256" key="2">
    <source>
        <dbReference type="ARBA" id="ARBA00023125"/>
    </source>
</evidence>
<dbReference type="Gene3D" id="1.10.10.10">
    <property type="entry name" value="Winged helix-like DNA-binding domain superfamily/Winged helix DNA-binding domain"/>
    <property type="match status" value="1"/>
</dbReference>
<dbReference type="AlphaFoldDB" id="A0A7D3ZZI3"/>
<proteinExistence type="predicted"/>
<dbReference type="CDD" id="cd07377">
    <property type="entry name" value="WHTH_GntR"/>
    <property type="match status" value="1"/>
</dbReference>
<dbReference type="InterPro" id="IPR036388">
    <property type="entry name" value="WH-like_DNA-bd_sf"/>
</dbReference>
<dbReference type="SUPFAM" id="SSF48008">
    <property type="entry name" value="GntR ligand-binding domain-like"/>
    <property type="match status" value="1"/>
</dbReference>
<dbReference type="GO" id="GO:0003677">
    <property type="term" value="F:DNA binding"/>
    <property type="evidence" value="ECO:0007669"/>
    <property type="project" value="UniProtKB-KW"/>
</dbReference>
<dbReference type="SMART" id="SM00345">
    <property type="entry name" value="HTH_GNTR"/>
    <property type="match status" value="1"/>
</dbReference>
<dbReference type="Pfam" id="PF07729">
    <property type="entry name" value="FCD"/>
    <property type="match status" value="1"/>
</dbReference>
<keyword evidence="1" id="KW-0805">Transcription regulation</keyword>
<dbReference type="Pfam" id="PF00392">
    <property type="entry name" value="GntR"/>
    <property type="match status" value="1"/>
</dbReference>
<evidence type="ECO:0000313" key="5">
    <source>
        <dbReference type="EMBL" id="QKG24266.1"/>
    </source>
</evidence>
<sequence>MSSRYSTVGQMVYEIIRECILSGILAPGEWLRQEELAERIGVSRIPVRTALMQLEAEDLVTFHPHRGAVVRTLTVEQVREIYELRRLLETHALRKSIASMTSARAARLRELGAALDENPSVDDRVAFYRELYATEDNPVTVELIEDLRNRVGRYLLTLRVEDHGGGHRELARQAARGDTEAAEKHLVDHLAQVRQRIVEVLSEEAETPPKRPTGRR</sequence>
<feature type="domain" description="HTH gntR-type" evidence="4">
    <location>
        <begin position="6"/>
        <end position="73"/>
    </location>
</feature>
<dbReference type="InterPro" id="IPR000524">
    <property type="entry name" value="Tscrpt_reg_HTH_GntR"/>
</dbReference>
<dbReference type="GO" id="GO:0003700">
    <property type="term" value="F:DNA-binding transcription factor activity"/>
    <property type="evidence" value="ECO:0007669"/>
    <property type="project" value="InterPro"/>
</dbReference>
<evidence type="ECO:0000256" key="3">
    <source>
        <dbReference type="ARBA" id="ARBA00023163"/>
    </source>
</evidence>
<evidence type="ECO:0000313" key="6">
    <source>
        <dbReference type="Proteomes" id="UP000501240"/>
    </source>
</evidence>
<organism evidence="5 6">
    <name type="scientific">Actinomadura verrucosospora</name>
    <dbReference type="NCBI Taxonomy" id="46165"/>
    <lineage>
        <taxon>Bacteria</taxon>
        <taxon>Bacillati</taxon>
        <taxon>Actinomycetota</taxon>
        <taxon>Actinomycetes</taxon>
        <taxon>Streptosporangiales</taxon>
        <taxon>Thermomonosporaceae</taxon>
        <taxon>Actinomadura</taxon>
    </lineage>
</organism>
<dbReference type="EMBL" id="CP053892">
    <property type="protein sequence ID" value="QKG24266.1"/>
    <property type="molecule type" value="Genomic_DNA"/>
</dbReference>
<accession>A0A7D3ZZI3</accession>
<dbReference type="InterPro" id="IPR008920">
    <property type="entry name" value="TF_FadR/GntR_C"/>
</dbReference>
<evidence type="ECO:0000256" key="1">
    <source>
        <dbReference type="ARBA" id="ARBA00023015"/>
    </source>
</evidence>
<dbReference type="SUPFAM" id="SSF46785">
    <property type="entry name" value="Winged helix' DNA-binding domain"/>
    <property type="match status" value="1"/>
</dbReference>
<keyword evidence="2" id="KW-0238">DNA-binding</keyword>
<name>A0A7D3ZZI3_ACTVE</name>
<dbReference type="PANTHER" id="PTHR43537">
    <property type="entry name" value="TRANSCRIPTIONAL REGULATOR, GNTR FAMILY"/>
    <property type="match status" value="1"/>
</dbReference>
<protein>
    <submittedName>
        <fullName evidence="5">GntR family transcriptional regulator</fullName>
    </submittedName>
</protein>
<evidence type="ECO:0000259" key="4">
    <source>
        <dbReference type="PROSITE" id="PS50949"/>
    </source>
</evidence>
<dbReference type="PROSITE" id="PS50949">
    <property type="entry name" value="HTH_GNTR"/>
    <property type="match status" value="1"/>
</dbReference>
<dbReference type="PANTHER" id="PTHR43537:SF41">
    <property type="entry name" value="TRANSCRIPTIONAL REGULATORY PROTEIN"/>
    <property type="match status" value="1"/>
</dbReference>
<dbReference type="Gene3D" id="1.20.120.530">
    <property type="entry name" value="GntR ligand-binding domain-like"/>
    <property type="match status" value="1"/>
</dbReference>
<dbReference type="InterPro" id="IPR036390">
    <property type="entry name" value="WH_DNA-bd_sf"/>
</dbReference>
<dbReference type="InterPro" id="IPR011711">
    <property type="entry name" value="GntR_C"/>
</dbReference>
<dbReference type="Proteomes" id="UP000501240">
    <property type="component" value="Chromosome"/>
</dbReference>
<keyword evidence="6" id="KW-1185">Reference proteome</keyword>
<reference evidence="5 6" key="1">
    <citation type="submission" date="2020-05" db="EMBL/GenBank/DDBJ databases">
        <title>Actinomadura verrucosospora NRRL-B18236 (PFL_A860) Genome sequencing and assembly.</title>
        <authorList>
            <person name="Samborskyy M."/>
        </authorList>
    </citation>
    <scope>NUCLEOTIDE SEQUENCE [LARGE SCALE GENOMIC DNA]</scope>
    <source>
        <strain evidence="5 6">NRRL:B18236</strain>
    </source>
</reference>
<keyword evidence="3" id="KW-0804">Transcription</keyword>
<dbReference type="SMART" id="SM00895">
    <property type="entry name" value="FCD"/>
    <property type="match status" value="1"/>
</dbReference>
<gene>
    <name evidence="5" type="ORF">ACTIVE_5909</name>
</gene>